<gene>
    <name evidence="3" type="ORF">C8D78_2397</name>
</gene>
<name>A0A495ETI0_9MICC</name>
<protein>
    <submittedName>
        <fullName evidence="3">Uncharacterized protein DUF222</fullName>
    </submittedName>
</protein>
<dbReference type="EMBL" id="RBIR01000004">
    <property type="protein sequence ID" value="RKR19646.1"/>
    <property type="molecule type" value="Genomic_DNA"/>
</dbReference>
<evidence type="ECO:0000313" key="3">
    <source>
        <dbReference type="EMBL" id="RKR19646.1"/>
    </source>
</evidence>
<feature type="region of interest" description="Disordered" evidence="1">
    <location>
        <begin position="147"/>
        <end position="169"/>
    </location>
</feature>
<dbReference type="InterPro" id="IPR003615">
    <property type="entry name" value="HNH_nuc"/>
</dbReference>
<feature type="domain" description="HNH nuclease" evidence="2">
    <location>
        <begin position="542"/>
        <end position="594"/>
    </location>
</feature>
<dbReference type="Pfam" id="PF02720">
    <property type="entry name" value="DUF222"/>
    <property type="match status" value="1"/>
</dbReference>
<dbReference type="Pfam" id="PF13391">
    <property type="entry name" value="HNH_2"/>
    <property type="match status" value="1"/>
</dbReference>
<dbReference type="InterPro" id="IPR003870">
    <property type="entry name" value="DUF222"/>
</dbReference>
<proteinExistence type="predicted"/>
<evidence type="ECO:0000313" key="4">
    <source>
        <dbReference type="Proteomes" id="UP000276055"/>
    </source>
</evidence>
<dbReference type="RefSeq" id="WP_244208367.1">
    <property type="nucleotide sequence ID" value="NZ_RBIR01000004.1"/>
</dbReference>
<dbReference type="AlphaFoldDB" id="A0A495ETI0"/>
<accession>A0A495ETI0</accession>
<comment type="caution">
    <text evidence="3">The sequence shown here is derived from an EMBL/GenBank/DDBJ whole genome shotgun (WGS) entry which is preliminary data.</text>
</comment>
<dbReference type="CDD" id="cd00085">
    <property type="entry name" value="HNHc"/>
    <property type="match status" value="1"/>
</dbReference>
<evidence type="ECO:0000259" key="2">
    <source>
        <dbReference type="SMART" id="SM00507"/>
    </source>
</evidence>
<evidence type="ECO:0000256" key="1">
    <source>
        <dbReference type="SAM" id="MobiDB-lite"/>
    </source>
</evidence>
<dbReference type="Proteomes" id="UP000276055">
    <property type="component" value="Unassembled WGS sequence"/>
</dbReference>
<dbReference type="SMART" id="SM00507">
    <property type="entry name" value="HNHc"/>
    <property type="match status" value="1"/>
</dbReference>
<sequence length="633" mass="65238">METVGEFIPDRAPSWAGQAMASQLPGRVAVAGAADGVGTLYSMQNDVAGGMAIDDAADAADAVDAALTLLRSWSPAARADVALFGLREAADFAGRVEELSRTVEYFQMIGAAAVDRTRKESAAAPPAAGWGADAATPATWLTGWTQDADAGSAAGPSGTGPAAGPSVPAAVPAAVSGAVPVAADDGYRNAAEFLQARLRISAPEARRRLALAGELLPRTNCGGHTGPPAREELAASVASGEVASHAATIITTAMNRVRHLCPPETAAAMEHALTRTAIENDPDFLARIARRWVEALDQDGAEPSEDVLRRLQGAFIRKPRHGLHHLEIFATADQFEHLVTVMNTATNPRTGTAAGTGQDTAADAAGQSAAVGNAVESVAVSIGTGQNTEAGGAGKSAAAGNAVETAVSIGTDPAGAGAADALDRRSRPQRLLDGLVGGCKAALAAGGLPATGGFRPQIMATIDYRDLLQRLGGTGIPGEVAGGVPGGAESLNQGSGSLMFTGPITASTVRKLACDADIIPVVFGGEGQVLDIGRASRVFPPHIRKALVARDVGCAFPQCTIPALWCEAHHIDYWSRGGKTGTSNGTLLCSHHHHLIHKEQWSIRMRAGIPWFVPPPHIDPAQAPRRNRHFRLE</sequence>
<reference evidence="3 4" key="1">
    <citation type="submission" date="2018-10" db="EMBL/GenBank/DDBJ databases">
        <title>Genomic Encyclopedia of Type Strains, Phase IV (KMG-IV): sequencing the most valuable type-strain genomes for metagenomic binning, comparative biology and taxonomic classification.</title>
        <authorList>
            <person name="Goeker M."/>
        </authorList>
    </citation>
    <scope>NUCLEOTIDE SEQUENCE [LARGE SCALE GENOMIC DNA]</scope>
    <source>
        <strain evidence="3 4">DSM 25586</strain>
    </source>
</reference>
<organism evidence="3 4">
    <name type="scientific">Arthrobacter oryzae</name>
    <dbReference type="NCBI Taxonomy" id="409290"/>
    <lineage>
        <taxon>Bacteria</taxon>
        <taxon>Bacillati</taxon>
        <taxon>Actinomycetota</taxon>
        <taxon>Actinomycetes</taxon>
        <taxon>Micrococcales</taxon>
        <taxon>Micrococcaceae</taxon>
        <taxon>Arthrobacter</taxon>
    </lineage>
</organism>